<dbReference type="EMBL" id="MU860254">
    <property type="protein sequence ID" value="KAK4235579.1"/>
    <property type="molecule type" value="Genomic_DNA"/>
</dbReference>
<keyword evidence="4" id="KW-1185">Reference proteome</keyword>
<feature type="compositionally biased region" description="Polar residues" evidence="1">
    <location>
        <begin position="171"/>
        <end position="180"/>
    </location>
</feature>
<name>A0AAN7HC50_9PEZI</name>
<evidence type="ECO:0000256" key="1">
    <source>
        <dbReference type="SAM" id="MobiDB-lite"/>
    </source>
</evidence>
<evidence type="ECO:0000256" key="2">
    <source>
        <dbReference type="SAM" id="Phobius"/>
    </source>
</evidence>
<organism evidence="3 4">
    <name type="scientific">Achaetomium macrosporum</name>
    <dbReference type="NCBI Taxonomy" id="79813"/>
    <lineage>
        <taxon>Eukaryota</taxon>
        <taxon>Fungi</taxon>
        <taxon>Dikarya</taxon>
        <taxon>Ascomycota</taxon>
        <taxon>Pezizomycotina</taxon>
        <taxon>Sordariomycetes</taxon>
        <taxon>Sordariomycetidae</taxon>
        <taxon>Sordariales</taxon>
        <taxon>Chaetomiaceae</taxon>
        <taxon>Achaetomium</taxon>
    </lineage>
</organism>
<reference evidence="3" key="1">
    <citation type="journal article" date="2023" name="Mol. Phylogenet. Evol.">
        <title>Genome-scale phylogeny and comparative genomics of the fungal order Sordariales.</title>
        <authorList>
            <person name="Hensen N."/>
            <person name="Bonometti L."/>
            <person name="Westerberg I."/>
            <person name="Brannstrom I.O."/>
            <person name="Guillou S."/>
            <person name="Cros-Aarteil S."/>
            <person name="Calhoun S."/>
            <person name="Haridas S."/>
            <person name="Kuo A."/>
            <person name="Mondo S."/>
            <person name="Pangilinan J."/>
            <person name="Riley R."/>
            <person name="LaButti K."/>
            <person name="Andreopoulos B."/>
            <person name="Lipzen A."/>
            <person name="Chen C."/>
            <person name="Yan M."/>
            <person name="Daum C."/>
            <person name="Ng V."/>
            <person name="Clum A."/>
            <person name="Steindorff A."/>
            <person name="Ohm R.A."/>
            <person name="Martin F."/>
            <person name="Silar P."/>
            <person name="Natvig D.O."/>
            <person name="Lalanne C."/>
            <person name="Gautier V."/>
            <person name="Ament-Velasquez S.L."/>
            <person name="Kruys A."/>
            <person name="Hutchinson M.I."/>
            <person name="Powell A.J."/>
            <person name="Barry K."/>
            <person name="Miller A.N."/>
            <person name="Grigoriev I.V."/>
            <person name="Debuchy R."/>
            <person name="Gladieux P."/>
            <person name="Hiltunen Thoren M."/>
            <person name="Johannesson H."/>
        </authorList>
    </citation>
    <scope>NUCLEOTIDE SEQUENCE</scope>
    <source>
        <strain evidence="3">CBS 532.94</strain>
    </source>
</reference>
<keyword evidence="2" id="KW-0472">Membrane</keyword>
<comment type="caution">
    <text evidence="3">The sequence shown here is derived from an EMBL/GenBank/DDBJ whole genome shotgun (WGS) entry which is preliminary data.</text>
</comment>
<evidence type="ECO:0000313" key="3">
    <source>
        <dbReference type="EMBL" id="KAK4235579.1"/>
    </source>
</evidence>
<proteinExistence type="predicted"/>
<gene>
    <name evidence="3" type="ORF">C8A03DRAFT_17695</name>
</gene>
<dbReference type="AlphaFoldDB" id="A0AAN7HC50"/>
<accession>A0AAN7HC50</accession>
<feature type="transmembrane region" description="Helical" evidence="2">
    <location>
        <begin position="187"/>
        <end position="209"/>
    </location>
</feature>
<feature type="region of interest" description="Disordered" evidence="1">
    <location>
        <begin position="136"/>
        <end position="180"/>
    </location>
</feature>
<dbReference type="Proteomes" id="UP001303760">
    <property type="component" value="Unassembled WGS sequence"/>
</dbReference>
<reference evidence="3" key="2">
    <citation type="submission" date="2023-05" db="EMBL/GenBank/DDBJ databases">
        <authorList>
            <consortium name="Lawrence Berkeley National Laboratory"/>
            <person name="Steindorff A."/>
            <person name="Hensen N."/>
            <person name="Bonometti L."/>
            <person name="Westerberg I."/>
            <person name="Brannstrom I.O."/>
            <person name="Guillou S."/>
            <person name="Cros-Aarteil S."/>
            <person name="Calhoun S."/>
            <person name="Haridas S."/>
            <person name="Kuo A."/>
            <person name="Mondo S."/>
            <person name="Pangilinan J."/>
            <person name="Riley R."/>
            <person name="Labutti K."/>
            <person name="Andreopoulos B."/>
            <person name="Lipzen A."/>
            <person name="Chen C."/>
            <person name="Yanf M."/>
            <person name="Daum C."/>
            <person name="Ng V."/>
            <person name="Clum A."/>
            <person name="Ohm R."/>
            <person name="Martin F."/>
            <person name="Silar P."/>
            <person name="Natvig D."/>
            <person name="Lalanne C."/>
            <person name="Gautier V."/>
            <person name="Ament-Velasquez S.L."/>
            <person name="Kruys A."/>
            <person name="Hutchinson M.I."/>
            <person name="Powell A.J."/>
            <person name="Barry K."/>
            <person name="Miller A.N."/>
            <person name="Grigoriev I.V."/>
            <person name="Debuchy R."/>
            <person name="Gladieux P."/>
            <person name="Thoren M.H."/>
            <person name="Johannesson H."/>
        </authorList>
    </citation>
    <scope>NUCLEOTIDE SEQUENCE</scope>
    <source>
        <strain evidence="3">CBS 532.94</strain>
    </source>
</reference>
<dbReference type="InterPro" id="IPR028000">
    <property type="entry name" value="Pma1"/>
</dbReference>
<dbReference type="Pfam" id="PF14610">
    <property type="entry name" value="Psg1"/>
    <property type="match status" value="1"/>
</dbReference>
<evidence type="ECO:0000313" key="4">
    <source>
        <dbReference type="Proteomes" id="UP001303760"/>
    </source>
</evidence>
<feature type="compositionally biased region" description="Low complexity" evidence="1">
    <location>
        <begin position="146"/>
        <end position="170"/>
    </location>
</feature>
<sequence length="312" mass="33626">MCDNIGDTPFCSPQDGAQLRIGETVDITWNPLFFTTSPSFPSPPSEIFIQADLPLTNDINPNEVLETAGFTSSALDPHAGFFAWPILASYLPATANSTSALLSLAAPLSNSPTNGTFRRIGVGTIRFPGPRVHILRESDSESANRTSATSGAISNNNNSSSGSIIGSSAGEQTHPQQGEQSSQDIKLAIALPIALGVFTALVMVAYYFLVRHRHRSEFATALLDWWRHGRKGAGRKGYAERQSRRHRVGGGAGGGAVRLGGRDVEIKIVKTDLEGLRVNAVRMGMVGGEGLEQGWNGNVFRKEVLRQQRERI</sequence>
<protein>
    <submittedName>
        <fullName evidence="3">Uncharacterized protein</fullName>
    </submittedName>
</protein>
<keyword evidence="2" id="KW-0812">Transmembrane</keyword>
<keyword evidence="2" id="KW-1133">Transmembrane helix</keyword>